<sequence length="126" mass="13443">MSTEPEHEPSEYDLRDDRERGLLEAYPPAGAPVAGRIAYFVLDGPAGPAALVAVHTVVEPEHGGRGLAGALVREFYAIAEREGVAVVPLCPYAARWAERHPGEAPPAPAPLTAAAEAELRTNPDRW</sequence>
<feature type="compositionally biased region" description="Basic and acidic residues" evidence="1">
    <location>
        <begin position="117"/>
        <end position="126"/>
    </location>
</feature>
<gene>
    <name evidence="3" type="ORF">FQU76_31175</name>
</gene>
<reference evidence="3 4" key="1">
    <citation type="submission" date="2019-07" db="EMBL/GenBank/DDBJ databases">
        <authorList>
            <person name="Zhu P."/>
        </authorList>
    </citation>
    <scope>NUCLEOTIDE SEQUENCE [LARGE SCALE GENOMIC DNA]</scope>
    <source>
        <strain evidence="3 4">SSL-25</strain>
    </source>
</reference>
<evidence type="ECO:0000259" key="2">
    <source>
        <dbReference type="PROSITE" id="PS51729"/>
    </source>
</evidence>
<evidence type="ECO:0000313" key="4">
    <source>
        <dbReference type="Proteomes" id="UP000320580"/>
    </source>
</evidence>
<accession>A0A5B8JIL6</accession>
<dbReference type="GO" id="GO:0016740">
    <property type="term" value="F:transferase activity"/>
    <property type="evidence" value="ECO:0007669"/>
    <property type="project" value="UniProtKB-KW"/>
</dbReference>
<name>A0A5B8JIL6_9ACTN</name>
<evidence type="ECO:0000313" key="3">
    <source>
        <dbReference type="EMBL" id="QDY80234.1"/>
    </source>
</evidence>
<dbReference type="InterPro" id="IPR031165">
    <property type="entry name" value="GNAT_YJDJ"/>
</dbReference>
<proteinExistence type="predicted"/>
<dbReference type="SUPFAM" id="SSF55729">
    <property type="entry name" value="Acyl-CoA N-acyltransferases (Nat)"/>
    <property type="match status" value="1"/>
</dbReference>
<dbReference type="KEGG" id="sqz:FQU76_31175"/>
<feature type="domain" description="N-acetyltransferase" evidence="2">
    <location>
        <begin position="15"/>
        <end position="108"/>
    </location>
</feature>
<dbReference type="Pfam" id="PF14542">
    <property type="entry name" value="Acetyltransf_CG"/>
    <property type="match status" value="1"/>
</dbReference>
<dbReference type="PANTHER" id="PTHR31435:SF10">
    <property type="entry name" value="BSR4717 PROTEIN"/>
    <property type="match status" value="1"/>
</dbReference>
<dbReference type="PROSITE" id="PS51729">
    <property type="entry name" value="GNAT_YJDJ"/>
    <property type="match status" value="1"/>
</dbReference>
<evidence type="ECO:0000256" key="1">
    <source>
        <dbReference type="SAM" id="MobiDB-lite"/>
    </source>
</evidence>
<keyword evidence="3" id="KW-0808">Transferase</keyword>
<protein>
    <submittedName>
        <fullName evidence="3">N-acetyltransferase</fullName>
    </submittedName>
</protein>
<dbReference type="EMBL" id="CP042266">
    <property type="protein sequence ID" value="QDY80234.1"/>
    <property type="molecule type" value="Genomic_DNA"/>
</dbReference>
<dbReference type="PANTHER" id="PTHR31435">
    <property type="entry name" value="PROTEIN NATD1"/>
    <property type="match status" value="1"/>
</dbReference>
<dbReference type="InterPro" id="IPR045057">
    <property type="entry name" value="Gcn5-rel_NAT"/>
</dbReference>
<dbReference type="OrthoDB" id="5405911at2"/>
<dbReference type="InterPro" id="IPR016181">
    <property type="entry name" value="Acyl_CoA_acyltransferase"/>
</dbReference>
<feature type="region of interest" description="Disordered" evidence="1">
    <location>
        <begin position="1"/>
        <end position="20"/>
    </location>
</feature>
<keyword evidence="4" id="KW-1185">Reference proteome</keyword>
<dbReference type="AlphaFoldDB" id="A0A5B8JIL6"/>
<feature type="region of interest" description="Disordered" evidence="1">
    <location>
        <begin position="99"/>
        <end position="126"/>
    </location>
</feature>
<organism evidence="3 4">
    <name type="scientific">Streptomyces qinzhouensis</name>
    <dbReference type="NCBI Taxonomy" id="2599401"/>
    <lineage>
        <taxon>Bacteria</taxon>
        <taxon>Bacillati</taxon>
        <taxon>Actinomycetota</taxon>
        <taxon>Actinomycetes</taxon>
        <taxon>Kitasatosporales</taxon>
        <taxon>Streptomycetaceae</taxon>
        <taxon>Streptomyces</taxon>
    </lineage>
</organism>
<dbReference type="RefSeq" id="WP_146483631.1">
    <property type="nucleotide sequence ID" value="NZ_CP042266.1"/>
</dbReference>
<dbReference type="Gene3D" id="3.40.630.30">
    <property type="match status" value="1"/>
</dbReference>
<dbReference type="Proteomes" id="UP000320580">
    <property type="component" value="Chromosome"/>
</dbReference>